<dbReference type="EMBL" id="MN738829">
    <property type="protein sequence ID" value="QHT38233.1"/>
    <property type="molecule type" value="Genomic_DNA"/>
</dbReference>
<proteinExistence type="predicted"/>
<reference evidence="1" key="1">
    <citation type="journal article" date="2020" name="Nature">
        <title>Giant virus diversity and host interactions through global metagenomics.</title>
        <authorList>
            <person name="Schulz F."/>
            <person name="Roux S."/>
            <person name="Paez-Espino D."/>
            <person name="Jungbluth S."/>
            <person name="Walsh D.A."/>
            <person name="Denef V.J."/>
            <person name="McMahon K.D."/>
            <person name="Konstantinidis K.T."/>
            <person name="Eloe-Fadrosh E.A."/>
            <person name="Kyrpides N.C."/>
            <person name="Woyke T."/>
        </authorList>
    </citation>
    <scope>NUCLEOTIDE SEQUENCE</scope>
    <source>
        <strain evidence="1">GVMAG-S-ERX556101-89</strain>
    </source>
</reference>
<protein>
    <submittedName>
        <fullName evidence="1">Uncharacterized protein</fullName>
    </submittedName>
</protein>
<sequence length="152" mass="17277">MGDSKKIKYRQLSNMSKLGCSLKEAYGTSWTAGPKYYQAPPSAFQTIDPYGPNPRSEQFTNNTNNQINPPQIQQKMEELEELLNKIRKNTALTKEHNNQVTNFTNESHNDIASELYNMLCSPVMKDRIDCLIKFVLCSLLVANMLELLSINA</sequence>
<accession>A0A6C0FC85</accession>
<name>A0A6C0FC85_9ZZZZ</name>
<dbReference type="AlphaFoldDB" id="A0A6C0FC85"/>
<evidence type="ECO:0000313" key="1">
    <source>
        <dbReference type="EMBL" id="QHT38233.1"/>
    </source>
</evidence>
<organism evidence="1">
    <name type="scientific">viral metagenome</name>
    <dbReference type="NCBI Taxonomy" id="1070528"/>
    <lineage>
        <taxon>unclassified sequences</taxon>
        <taxon>metagenomes</taxon>
        <taxon>organismal metagenomes</taxon>
    </lineage>
</organism>